<evidence type="ECO:0000256" key="26">
    <source>
        <dbReference type="ARBA" id="ARBA00048377"/>
    </source>
</evidence>
<accession>A0A8C5MCS5</accession>
<evidence type="ECO:0000256" key="8">
    <source>
        <dbReference type="ARBA" id="ARBA00013279"/>
    </source>
</evidence>
<keyword evidence="12" id="KW-0732">Signal</keyword>
<dbReference type="GO" id="GO:0034364">
    <property type="term" value="C:high-density lipoprotein particle"/>
    <property type="evidence" value="ECO:0007669"/>
    <property type="project" value="UniProtKB-KW"/>
</dbReference>
<comment type="catalytic activity">
    <reaction evidence="1">
        <text>a 1,2-diacyl-sn-glycero-3-phosphocholine + H2O = a 2-acyl-sn-glycero-3-phosphocholine + a fatty acid + H(+)</text>
        <dbReference type="Rhea" id="RHEA:18689"/>
        <dbReference type="ChEBI" id="CHEBI:15377"/>
        <dbReference type="ChEBI" id="CHEBI:15378"/>
        <dbReference type="ChEBI" id="CHEBI:28868"/>
        <dbReference type="ChEBI" id="CHEBI:57643"/>
        <dbReference type="ChEBI" id="CHEBI:57875"/>
        <dbReference type="EC" id="3.1.1.32"/>
    </reaction>
</comment>
<dbReference type="EC" id="3.1.1.3" evidence="8"/>
<comment type="catalytic activity">
    <reaction evidence="29">
        <text>1-hexadecanoyl-sn-glycero-3-phosphocholine + H2O = sn-glycerol 3-phosphocholine + hexadecanoate + H(+)</text>
        <dbReference type="Rhea" id="RHEA:40435"/>
        <dbReference type="ChEBI" id="CHEBI:7896"/>
        <dbReference type="ChEBI" id="CHEBI:15377"/>
        <dbReference type="ChEBI" id="CHEBI:15378"/>
        <dbReference type="ChEBI" id="CHEBI:16870"/>
        <dbReference type="ChEBI" id="CHEBI:72998"/>
    </reaction>
    <physiologicalReaction direction="left-to-right" evidence="29">
        <dbReference type="Rhea" id="RHEA:40436"/>
    </physiologicalReaction>
</comment>
<comment type="catalytic activity">
    <reaction evidence="28">
        <text>1,2,3-tri-(9Z-octadecenoyl)-glycerol + H2O = di-(9Z)-octadecenoylglycerol + (9Z)-octadecenoate + H(+)</text>
        <dbReference type="Rhea" id="RHEA:38575"/>
        <dbReference type="ChEBI" id="CHEBI:15377"/>
        <dbReference type="ChEBI" id="CHEBI:15378"/>
        <dbReference type="ChEBI" id="CHEBI:30823"/>
        <dbReference type="ChEBI" id="CHEBI:53753"/>
        <dbReference type="ChEBI" id="CHEBI:75945"/>
    </reaction>
    <physiologicalReaction direction="left-to-right" evidence="28">
        <dbReference type="Rhea" id="RHEA:38576"/>
    </physiologicalReaction>
</comment>
<dbReference type="PIRSF" id="PIRSF000865">
    <property type="entry name" value="Lipoprotein_lipase_LIPH"/>
    <property type="match status" value="1"/>
</dbReference>
<proteinExistence type="inferred from homology"/>
<keyword evidence="38" id="KW-1185">Reference proteome</keyword>
<dbReference type="GO" id="GO:0004465">
    <property type="term" value="F:lipoprotein lipase activity"/>
    <property type="evidence" value="ECO:0007669"/>
    <property type="project" value="TreeGrafter"/>
</dbReference>
<comment type="catalytic activity">
    <reaction evidence="25">
        <text>1-(9Z-octadecenoyl)-sn-glycero-3-phospho-L-serine + H2O = sn-glycero-3-phospho-L-serine + (9Z)-octadecenoate + H(+)</text>
        <dbReference type="Rhea" id="RHEA:40499"/>
        <dbReference type="ChEBI" id="CHEBI:15377"/>
        <dbReference type="ChEBI" id="CHEBI:15378"/>
        <dbReference type="ChEBI" id="CHEBI:30823"/>
        <dbReference type="ChEBI" id="CHEBI:64765"/>
        <dbReference type="ChEBI" id="CHEBI:74617"/>
    </reaction>
    <physiologicalReaction direction="left-to-right" evidence="25">
        <dbReference type="Rhea" id="RHEA:40500"/>
    </physiologicalReaction>
</comment>
<evidence type="ECO:0000256" key="19">
    <source>
        <dbReference type="ARBA" id="ARBA00030539"/>
    </source>
</evidence>
<comment type="function">
    <text evidence="21">Catalyzes the hydrolysis of triglycerides and phospholipids present in circulating plasma lipoproteins, including chylomicrons, intermediate density lipoproteins (IDL), low density lipoproteins (LDL) of large size and high density lipoproteins (HDL), releasing free fatty acids (FFA) and smaller lipoprotein particles. Also exhibits lysophospholipase activity. Can hydrolyze both neutral lipid and phospholipid substrates but shows a greater binding affinity for neutral lipid substrates than phospholipid substrates. In native LDL, preferentially hydrolyzes the phosphatidylcholine species containing polyunsaturated fatty acids at sn-2 position.</text>
</comment>
<dbReference type="FunFam" id="3.40.50.1820:FF:000441">
    <property type="entry name" value="Lipoprotein lipase"/>
    <property type="match status" value="1"/>
</dbReference>
<dbReference type="GO" id="GO:0008970">
    <property type="term" value="F:phospholipase A1 activity"/>
    <property type="evidence" value="ECO:0007669"/>
    <property type="project" value="UniProtKB-EC"/>
</dbReference>
<evidence type="ECO:0000313" key="37">
    <source>
        <dbReference type="Ensembl" id="ENSLLEP00000010091.1"/>
    </source>
</evidence>
<dbReference type="EC" id="3.1.1.32" evidence="6"/>
<evidence type="ECO:0000256" key="24">
    <source>
        <dbReference type="ARBA" id="ARBA00047699"/>
    </source>
</evidence>
<sequence length="530" mass="59907">MSALPGSCLLEDPLRGPLSSGSRVSQVASKEVSFYQGTTEDNHHSLRFRENKHIIHTKFKAYEERIGDDFCEIQTLQLETLEKCAFNASHPLVILVHGWSINGLLESWLWKMGSALKSKRSPINVIIADWLAYAHEFYPTAAQNTRIIGIEIAEFLEWLESSVQLPRSNVHLIGYSLGAHVSGFAGSYITGANKIGRITGLDPAGPLFEGVSSVDRLSPDDADFVDVIHTFTQLHMGLSVGIKQSIGHFDFYPNGGEFQPGCHFMNLYNHLSEYGIHGFKEPVKCAHERSVHLFIDSLLNDDKQSMGYWCKDMNTFNKGLCLNCRKNRCNALGYNIKTKNPQKSRKLYLKTRGQMPYKVSLVTKSLRRWVVESQVTSTVYHYQIKFTFLSQLKEKQLEPKFTVSLIGTLNDALNLDLIPAAGMNGNQTYSFLITLEEDIGNLLMIKLKWEGVDVWSNMLDTFQTILTLTTDADRPGLLLKEIAVKSGETQQRLKFCSENHVSYKLFPAQEKTYIRCMKNSGKQARWIEAS</sequence>
<evidence type="ECO:0000256" key="9">
    <source>
        <dbReference type="ARBA" id="ARBA00019624"/>
    </source>
</evidence>
<comment type="similarity">
    <text evidence="4 35">Belongs to the AB hydrolase superfamily. Lipase family.</text>
</comment>
<evidence type="ECO:0000256" key="17">
    <source>
        <dbReference type="ARBA" id="ARBA00023180"/>
    </source>
</evidence>
<feature type="active site" description="Charge relay system" evidence="32">
    <location>
        <position position="202"/>
    </location>
</feature>
<reference evidence="37" key="1">
    <citation type="submission" date="2025-08" db="UniProtKB">
        <authorList>
            <consortium name="Ensembl"/>
        </authorList>
    </citation>
    <scope>IDENTIFICATION</scope>
</reference>
<evidence type="ECO:0000256" key="7">
    <source>
        <dbReference type="ARBA" id="ARBA00013274"/>
    </source>
</evidence>
<keyword evidence="33" id="KW-0479">Metal-binding</keyword>
<dbReference type="FunFam" id="2.60.60.20:FF:000010">
    <property type="entry name" value="hepatic triacylglycerol lipase"/>
    <property type="match status" value="1"/>
</dbReference>
<comment type="catalytic activity">
    <reaction evidence="31">
        <text>a 1-acyl-sn-glycero-3-phosphocholine + H2O = sn-glycerol 3-phosphocholine + a fatty acid + H(+)</text>
        <dbReference type="Rhea" id="RHEA:15177"/>
        <dbReference type="ChEBI" id="CHEBI:15377"/>
        <dbReference type="ChEBI" id="CHEBI:15378"/>
        <dbReference type="ChEBI" id="CHEBI:16870"/>
        <dbReference type="ChEBI" id="CHEBI:28868"/>
        <dbReference type="ChEBI" id="CHEBI:58168"/>
        <dbReference type="EC" id="3.1.1.5"/>
    </reaction>
</comment>
<protein>
    <recommendedName>
        <fullName evidence="9">Hepatic triacylglycerol lipase</fullName>
        <ecNumber evidence="8">3.1.1.3</ecNumber>
        <ecNumber evidence="6">3.1.1.32</ecNumber>
        <ecNumber evidence="7">3.1.1.5</ecNumber>
    </recommendedName>
    <alternativeName>
        <fullName evidence="19">Lipase member C</fullName>
    </alternativeName>
    <alternativeName>
        <fullName evidence="18">Lysophospholipase</fullName>
    </alternativeName>
    <alternativeName>
        <fullName evidence="20">Phospholipase A1</fullName>
    </alternativeName>
</protein>
<evidence type="ECO:0000256" key="22">
    <source>
        <dbReference type="ARBA" id="ARBA00047643"/>
    </source>
</evidence>
<evidence type="ECO:0000313" key="38">
    <source>
        <dbReference type="Proteomes" id="UP000694569"/>
    </source>
</evidence>
<keyword evidence="17" id="KW-0325">Glycoprotein</keyword>
<feature type="domain" description="PLAT" evidence="36">
    <location>
        <begin position="380"/>
        <end position="515"/>
    </location>
</feature>
<evidence type="ECO:0000256" key="11">
    <source>
        <dbReference type="ARBA" id="ARBA00022674"/>
    </source>
</evidence>
<evidence type="ECO:0000256" key="34">
    <source>
        <dbReference type="PROSITE-ProRule" id="PRU00152"/>
    </source>
</evidence>
<evidence type="ECO:0000256" key="28">
    <source>
        <dbReference type="ARBA" id="ARBA00048386"/>
    </source>
</evidence>
<dbReference type="Pfam" id="PF01477">
    <property type="entry name" value="PLAT"/>
    <property type="match status" value="1"/>
</dbReference>
<dbReference type="PANTHER" id="PTHR11610">
    <property type="entry name" value="LIPASE"/>
    <property type="match status" value="1"/>
</dbReference>
<evidence type="ECO:0000256" key="31">
    <source>
        <dbReference type="ARBA" id="ARBA00049531"/>
    </source>
</evidence>
<evidence type="ECO:0000256" key="20">
    <source>
        <dbReference type="ARBA" id="ARBA00031180"/>
    </source>
</evidence>
<evidence type="ECO:0000256" key="25">
    <source>
        <dbReference type="ARBA" id="ARBA00048284"/>
    </source>
</evidence>
<dbReference type="AlphaFoldDB" id="A0A8C5MCS5"/>
<dbReference type="PROSITE" id="PS50095">
    <property type="entry name" value="PLAT"/>
    <property type="match status" value="1"/>
</dbReference>
<keyword evidence="10" id="KW-0964">Secreted</keyword>
<evidence type="ECO:0000256" key="2">
    <source>
        <dbReference type="ARBA" id="ARBA00001024"/>
    </source>
</evidence>
<feature type="binding site" evidence="33">
    <location>
        <position position="216"/>
    </location>
    <ligand>
        <name>Ca(2+)</name>
        <dbReference type="ChEBI" id="CHEBI:29108"/>
    </ligand>
</feature>
<feature type="active site" description="Charge relay system" evidence="32">
    <location>
        <position position="287"/>
    </location>
</feature>
<comment type="subcellular location">
    <subcellularLocation>
        <location evidence="3">Secreted</location>
    </subcellularLocation>
</comment>
<keyword evidence="11" id="KW-0358">Heparin-binding</keyword>
<evidence type="ECO:0000256" key="33">
    <source>
        <dbReference type="PIRSR" id="PIRSR000865-2"/>
    </source>
</evidence>
<evidence type="ECO:0000256" key="10">
    <source>
        <dbReference type="ARBA" id="ARBA00022525"/>
    </source>
</evidence>
<dbReference type="SMART" id="SM00308">
    <property type="entry name" value="LH2"/>
    <property type="match status" value="1"/>
</dbReference>
<dbReference type="PRINTS" id="PR00821">
    <property type="entry name" value="TAGLIPASE"/>
</dbReference>
<comment type="catalytic activity">
    <reaction evidence="2">
        <text>a triacylglycerol + H2O = a diacylglycerol + a fatty acid + H(+)</text>
        <dbReference type="Rhea" id="RHEA:12044"/>
        <dbReference type="ChEBI" id="CHEBI:15377"/>
        <dbReference type="ChEBI" id="CHEBI:15378"/>
        <dbReference type="ChEBI" id="CHEBI:17855"/>
        <dbReference type="ChEBI" id="CHEBI:18035"/>
        <dbReference type="ChEBI" id="CHEBI:28868"/>
        <dbReference type="EC" id="3.1.1.3"/>
    </reaction>
</comment>
<comment type="catalytic activity">
    <reaction evidence="27">
        <text>1,2-di-(9Z-octadecenoyl)-sn-glycerol + H2O = 2-(9Z-octadecenoyl)-glycerol + (9Z)-octadecenoate + H(+)</text>
        <dbReference type="Rhea" id="RHEA:38511"/>
        <dbReference type="ChEBI" id="CHEBI:15377"/>
        <dbReference type="ChEBI" id="CHEBI:15378"/>
        <dbReference type="ChEBI" id="CHEBI:30823"/>
        <dbReference type="ChEBI" id="CHEBI:52333"/>
        <dbReference type="ChEBI" id="CHEBI:73990"/>
    </reaction>
    <physiologicalReaction direction="left-to-right" evidence="27">
        <dbReference type="Rhea" id="RHEA:38512"/>
    </physiologicalReaction>
</comment>
<comment type="caution">
    <text evidence="34">Lacks conserved residue(s) required for the propagation of feature annotation.</text>
</comment>
<comment type="subunit">
    <text evidence="5">Homodimer.</text>
</comment>
<dbReference type="Gene3D" id="2.60.60.20">
    <property type="entry name" value="PLAT/LH2 domain"/>
    <property type="match status" value="1"/>
</dbReference>
<dbReference type="CDD" id="cd00707">
    <property type="entry name" value="Pancreat_lipase_like"/>
    <property type="match status" value="1"/>
</dbReference>
<evidence type="ECO:0000256" key="32">
    <source>
        <dbReference type="PIRSR" id="PIRSR000865-1"/>
    </source>
</evidence>
<name>A0A8C5MCS5_9ANUR</name>
<evidence type="ECO:0000256" key="5">
    <source>
        <dbReference type="ARBA" id="ARBA00011738"/>
    </source>
</evidence>
<dbReference type="InterPro" id="IPR000734">
    <property type="entry name" value="TAG_lipase"/>
</dbReference>
<dbReference type="GO" id="GO:0008201">
    <property type="term" value="F:heparin binding"/>
    <property type="evidence" value="ECO:0007669"/>
    <property type="project" value="UniProtKB-KW"/>
</dbReference>
<evidence type="ECO:0000256" key="23">
    <source>
        <dbReference type="ARBA" id="ARBA00047668"/>
    </source>
</evidence>
<keyword evidence="13" id="KW-0378">Hydrolase</keyword>
<dbReference type="Pfam" id="PF00151">
    <property type="entry name" value="Lipase"/>
    <property type="match status" value="1"/>
</dbReference>
<evidence type="ECO:0000256" key="12">
    <source>
        <dbReference type="ARBA" id="ARBA00022729"/>
    </source>
</evidence>
<keyword evidence="33" id="KW-0106">Calcium</keyword>
<evidence type="ECO:0000256" key="21">
    <source>
        <dbReference type="ARBA" id="ARBA00045615"/>
    </source>
</evidence>
<comment type="catalytic activity">
    <reaction evidence="30">
        <text>1,2,3-tri-(9Z-octadecenoyl)-glycerol + H2O = 2,3-di-(9Z)-octadecenoyl-sn-glycerol + (9Z)-octadecenoate + H(+)</text>
        <dbReference type="Rhea" id="RHEA:38391"/>
        <dbReference type="ChEBI" id="CHEBI:15377"/>
        <dbReference type="ChEBI" id="CHEBI:15378"/>
        <dbReference type="ChEBI" id="CHEBI:30823"/>
        <dbReference type="ChEBI" id="CHEBI:53753"/>
        <dbReference type="ChEBI" id="CHEBI:75824"/>
    </reaction>
    <physiologicalReaction direction="left-to-right" evidence="30">
        <dbReference type="Rhea" id="RHEA:38392"/>
    </physiologicalReaction>
</comment>
<dbReference type="GeneTree" id="ENSGT00940000157602"/>
<evidence type="ECO:0000256" key="15">
    <source>
        <dbReference type="ARBA" id="ARBA00022963"/>
    </source>
</evidence>
<evidence type="ECO:0000256" key="27">
    <source>
        <dbReference type="ARBA" id="ARBA00048382"/>
    </source>
</evidence>
<evidence type="ECO:0000256" key="35">
    <source>
        <dbReference type="RuleBase" id="RU004262"/>
    </source>
</evidence>
<dbReference type="PRINTS" id="PR00824">
    <property type="entry name" value="HEPLIPASE"/>
</dbReference>
<evidence type="ECO:0000256" key="13">
    <source>
        <dbReference type="ARBA" id="ARBA00022801"/>
    </source>
</evidence>
<dbReference type="InterPro" id="IPR029058">
    <property type="entry name" value="AB_hydrolase_fold"/>
</dbReference>
<dbReference type="OrthoDB" id="199913at2759"/>
<organism evidence="37 38">
    <name type="scientific">Leptobrachium leishanense</name>
    <name type="common">Leishan spiny toad</name>
    <dbReference type="NCBI Taxonomy" id="445787"/>
    <lineage>
        <taxon>Eukaryota</taxon>
        <taxon>Metazoa</taxon>
        <taxon>Chordata</taxon>
        <taxon>Craniata</taxon>
        <taxon>Vertebrata</taxon>
        <taxon>Euteleostomi</taxon>
        <taxon>Amphibia</taxon>
        <taxon>Batrachia</taxon>
        <taxon>Anura</taxon>
        <taxon>Pelobatoidea</taxon>
        <taxon>Megophryidae</taxon>
        <taxon>Leptobrachium</taxon>
    </lineage>
</organism>
<dbReference type="PANTHER" id="PTHR11610:SF2">
    <property type="entry name" value="HEPATIC TRIACYLGLYCEROL LIPASE"/>
    <property type="match status" value="1"/>
</dbReference>
<evidence type="ECO:0000256" key="29">
    <source>
        <dbReference type="ARBA" id="ARBA00048656"/>
    </source>
</evidence>
<dbReference type="SUPFAM" id="SSF53474">
    <property type="entry name" value="alpha/beta-Hydrolases"/>
    <property type="match status" value="1"/>
</dbReference>
<comment type="catalytic activity">
    <reaction evidence="23">
        <text>1,2-dihexadecanoyl-sn-glycero-3-phosphocholine + H2O = hexadecanoyl-sn-glycero-3-phosphocholine + hexadecanoate + H(+)</text>
        <dbReference type="Rhea" id="RHEA:41384"/>
        <dbReference type="ChEBI" id="CHEBI:7896"/>
        <dbReference type="ChEBI" id="CHEBI:15377"/>
        <dbReference type="ChEBI" id="CHEBI:15378"/>
        <dbReference type="ChEBI" id="CHEBI:64563"/>
        <dbReference type="ChEBI" id="CHEBI:72999"/>
    </reaction>
    <physiologicalReaction direction="left-to-right" evidence="23">
        <dbReference type="Rhea" id="RHEA:41385"/>
    </physiologicalReaction>
</comment>
<evidence type="ECO:0000256" key="3">
    <source>
        <dbReference type="ARBA" id="ARBA00004613"/>
    </source>
</evidence>
<evidence type="ECO:0000256" key="4">
    <source>
        <dbReference type="ARBA" id="ARBA00010701"/>
    </source>
</evidence>
<feature type="active site" description="Nucleophile" evidence="32">
    <location>
        <position position="176"/>
    </location>
</feature>
<dbReference type="InterPro" id="IPR002333">
    <property type="entry name" value="Lipase_hep"/>
</dbReference>
<dbReference type="InterPro" id="IPR033906">
    <property type="entry name" value="Lipase_N"/>
</dbReference>
<dbReference type="InterPro" id="IPR013818">
    <property type="entry name" value="Lipase"/>
</dbReference>
<dbReference type="EC" id="3.1.1.5" evidence="7"/>
<dbReference type="GO" id="GO:0046872">
    <property type="term" value="F:metal ion binding"/>
    <property type="evidence" value="ECO:0007669"/>
    <property type="project" value="UniProtKB-KW"/>
</dbReference>
<keyword evidence="14" id="KW-0345">HDL</keyword>
<comment type="catalytic activity">
    <reaction evidence="26">
        <text>1,2,3-tributanoylglycerol + H2O = dibutanoylglycerol + butanoate + H(+)</text>
        <dbReference type="Rhea" id="RHEA:40475"/>
        <dbReference type="ChEBI" id="CHEBI:15377"/>
        <dbReference type="ChEBI" id="CHEBI:15378"/>
        <dbReference type="ChEBI" id="CHEBI:17968"/>
        <dbReference type="ChEBI" id="CHEBI:35020"/>
        <dbReference type="ChEBI" id="CHEBI:76478"/>
    </reaction>
    <physiologicalReaction direction="left-to-right" evidence="26">
        <dbReference type="Rhea" id="RHEA:40476"/>
    </physiologicalReaction>
</comment>
<evidence type="ECO:0000256" key="1">
    <source>
        <dbReference type="ARBA" id="ARBA00000111"/>
    </source>
</evidence>
<dbReference type="GO" id="GO:0016042">
    <property type="term" value="P:lipid catabolic process"/>
    <property type="evidence" value="ECO:0007669"/>
    <property type="project" value="UniProtKB-KW"/>
</dbReference>
<dbReference type="InterPro" id="IPR016272">
    <property type="entry name" value="Lipase_LIPH"/>
</dbReference>
<dbReference type="InterPro" id="IPR036392">
    <property type="entry name" value="PLAT/LH2_dom_sf"/>
</dbReference>
<evidence type="ECO:0000256" key="30">
    <source>
        <dbReference type="ARBA" id="ARBA00049452"/>
    </source>
</evidence>
<evidence type="ECO:0000259" key="36">
    <source>
        <dbReference type="PROSITE" id="PS50095"/>
    </source>
</evidence>
<evidence type="ECO:0000256" key="14">
    <source>
        <dbReference type="ARBA" id="ARBA00022850"/>
    </source>
</evidence>
<dbReference type="SUPFAM" id="SSF49723">
    <property type="entry name" value="Lipase/lipooxygenase domain (PLAT/LH2 domain)"/>
    <property type="match status" value="1"/>
</dbReference>
<gene>
    <name evidence="37" type="primary">LIPC</name>
</gene>
<dbReference type="Gene3D" id="3.40.50.1820">
    <property type="entry name" value="alpha/beta hydrolase"/>
    <property type="match status" value="1"/>
</dbReference>
<reference evidence="37" key="2">
    <citation type="submission" date="2025-09" db="UniProtKB">
        <authorList>
            <consortium name="Ensembl"/>
        </authorList>
    </citation>
    <scope>IDENTIFICATION</scope>
</reference>
<dbReference type="InterPro" id="IPR001024">
    <property type="entry name" value="PLAT/LH2_dom"/>
</dbReference>
<keyword evidence="15" id="KW-0442">Lipid degradation</keyword>
<dbReference type="GO" id="GO:0034185">
    <property type="term" value="F:apolipoprotein binding"/>
    <property type="evidence" value="ECO:0007669"/>
    <property type="project" value="TreeGrafter"/>
</dbReference>
<feature type="binding site" evidence="33">
    <location>
        <position position="221"/>
    </location>
    <ligand>
        <name>Ca(2+)</name>
        <dbReference type="ChEBI" id="CHEBI:29108"/>
    </ligand>
</feature>
<comment type="catalytic activity">
    <reaction evidence="24">
        <text>1,3-di-(9Z-octadecenoyl)-glycerol + H2O = 3-(9Z-octadecenoyl)-sn-glycerol + (9Z)-octadecenoate + H(+)</text>
        <dbReference type="Rhea" id="RHEA:38651"/>
        <dbReference type="ChEBI" id="CHEBI:15377"/>
        <dbReference type="ChEBI" id="CHEBI:15378"/>
        <dbReference type="ChEBI" id="CHEBI:30823"/>
        <dbReference type="ChEBI" id="CHEBI:75735"/>
        <dbReference type="ChEBI" id="CHEBI:75938"/>
    </reaction>
    <physiologicalReaction direction="left-to-right" evidence="24">
        <dbReference type="Rhea" id="RHEA:38652"/>
    </physiologicalReaction>
</comment>
<evidence type="ECO:0000256" key="16">
    <source>
        <dbReference type="ARBA" id="ARBA00023098"/>
    </source>
</evidence>
<dbReference type="Ensembl" id="ENSLLET00000010482.1">
    <property type="protein sequence ID" value="ENSLLEP00000010091.1"/>
    <property type="gene ID" value="ENSLLEG00000006398.1"/>
</dbReference>
<dbReference type="Proteomes" id="UP000694569">
    <property type="component" value="Unplaced"/>
</dbReference>
<dbReference type="GO" id="GO:0004622">
    <property type="term" value="F:phosphatidylcholine lysophospholipase activity"/>
    <property type="evidence" value="ECO:0007669"/>
    <property type="project" value="UniProtKB-EC"/>
</dbReference>
<keyword evidence="16" id="KW-0443">Lipid metabolism</keyword>
<comment type="catalytic activity">
    <reaction evidence="22">
        <text>1,2-di-(9Z-octadecenoyl)-sn-glycero-3-phosphocholine + H2O = (9Z-octadecenoyl)-sn-glycero-3-phosphocholine + (9Z)-octadecenoate + H(+)</text>
        <dbReference type="Rhea" id="RHEA:38699"/>
        <dbReference type="ChEBI" id="CHEBI:15377"/>
        <dbReference type="ChEBI" id="CHEBI:15378"/>
        <dbReference type="ChEBI" id="CHEBI:30823"/>
        <dbReference type="ChEBI" id="CHEBI:74669"/>
        <dbReference type="ChEBI" id="CHEBI:76083"/>
    </reaction>
    <physiologicalReaction direction="left-to-right" evidence="22">
        <dbReference type="Rhea" id="RHEA:38700"/>
    </physiologicalReaction>
</comment>
<evidence type="ECO:0000256" key="18">
    <source>
        <dbReference type="ARBA" id="ARBA00029723"/>
    </source>
</evidence>
<evidence type="ECO:0000256" key="6">
    <source>
        <dbReference type="ARBA" id="ARBA00013179"/>
    </source>
</evidence>